<dbReference type="KEGG" id="ngr:NAEGRDRAFT_65008"/>
<reference evidence="2 3" key="1">
    <citation type="journal article" date="2010" name="Cell">
        <title>The genome of Naegleria gruberi illuminates early eukaryotic versatility.</title>
        <authorList>
            <person name="Fritz-Laylin L.K."/>
            <person name="Prochnik S.E."/>
            <person name="Ginger M.L."/>
            <person name="Dacks J.B."/>
            <person name="Carpenter M.L."/>
            <person name="Field M.C."/>
            <person name="Kuo A."/>
            <person name="Paredez A."/>
            <person name="Chapman J."/>
            <person name="Pham J."/>
            <person name="Shu S."/>
            <person name="Neupane R."/>
            <person name="Cipriano M."/>
            <person name="Mancuso J."/>
            <person name="Tu H."/>
            <person name="Salamov A."/>
            <person name="Lindquist E."/>
            <person name="Shapiro H."/>
            <person name="Lucas S."/>
            <person name="Grigoriev I.V."/>
            <person name="Cande W.Z."/>
            <person name="Fulton C."/>
            <person name="Rokhsar D.S."/>
            <person name="Dawson S.C."/>
        </authorList>
    </citation>
    <scope>NUCLEOTIDE SEQUENCE [LARGE SCALE GENOMIC DNA]</scope>
    <source>
        <strain evidence="2 3">NEG-M</strain>
    </source>
</reference>
<evidence type="ECO:0000313" key="3">
    <source>
        <dbReference type="Proteomes" id="UP000006671"/>
    </source>
</evidence>
<dbReference type="Proteomes" id="UP000006671">
    <property type="component" value="Unassembled WGS sequence"/>
</dbReference>
<feature type="transmembrane region" description="Helical" evidence="1">
    <location>
        <begin position="145"/>
        <end position="166"/>
    </location>
</feature>
<proteinExistence type="predicted"/>
<feature type="transmembrane region" description="Helical" evidence="1">
    <location>
        <begin position="85"/>
        <end position="105"/>
    </location>
</feature>
<evidence type="ECO:0000256" key="1">
    <source>
        <dbReference type="SAM" id="Phobius"/>
    </source>
</evidence>
<name>D2V828_NAEGR</name>
<protein>
    <submittedName>
        <fullName evidence="2">Predicted protein</fullName>
    </submittedName>
</protein>
<dbReference type="EMBL" id="GG738856">
    <property type="protein sequence ID" value="EFC46971.1"/>
    <property type="molecule type" value="Genomic_DNA"/>
</dbReference>
<dbReference type="InParanoid" id="D2V828"/>
<dbReference type="RefSeq" id="XP_002679715.1">
    <property type="nucleotide sequence ID" value="XM_002679669.1"/>
</dbReference>
<evidence type="ECO:0000313" key="2">
    <source>
        <dbReference type="EMBL" id="EFC46971.1"/>
    </source>
</evidence>
<dbReference type="GeneID" id="8861284"/>
<keyword evidence="3" id="KW-1185">Reference proteome</keyword>
<dbReference type="OMA" id="DESKLWG"/>
<gene>
    <name evidence="2" type="ORF">NAEGRDRAFT_65008</name>
</gene>
<dbReference type="VEuPathDB" id="AmoebaDB:NAEGRDRAFT_65008"/>
<organism evidence="3">
    <name type="scientific">Naegleria gruberi</name>
    <name type="common">Amoeba</name>
    <dbReference type="NCBI Taxonomy" id="5762"/>
    <lineage>
        <taxon>Eukaryota</taxon>
        <taxon>Discoba</taxon>
        <taxon>Heterolobosea</taxon>
        <taxon>Tetramitia</taxon>
        <taxon>Eutetramitia</taxon>
        <taxon>Vahlkampfiidae</taxon>
        <taxon>Naegleria</taxon>
    </lineage>
</organism>
<sequence>MYKVKTTTDPITITNNSLIIAESTEIKEGSVTGVDNSSQILSSASSSSLSALTGKSLVSSLLSNIYSIIITFRPKESLNNSTSKIVWAIIFHIYLIYNSIVVSSFPIPYSRQDESKLWGYIPAWIWRVLFFPMNFGCEFYPYEAIVTLSILFLVLEIATIFGFYWCRWASKKGGKLYEKGLFNGY</sequence>
<keyword evidence="1" id="KW-0812">Transmembrane</keyword>
<dbReference type="AlphaFoldDB" id="D2V828"/>
<keyword evidence="1" id="KW-1133">Transmembrane helix</keyword>
<keyword evidence="1" id="KW-0472">Membrane</keyword>
<dbReference type="OrthoDB" id="10655656at2759"/>
<accession>D2V828</accession>